<reference evidence="2 3" key="1">
    <citation type="journal article" date="2019" name="Int. J. Syst. Evol. Microbiol.">
        <title>The Global Catalogue of Microorganisms (GCM) 10K type strain sequencing project: providing services to taxonomists for standard genome sequencing and annotation.</title>
        <authorList>
            <consortium name="The Broad Institute Genomics Platform"/>
            <consortium name="The Broad Institute Genome Sequencing Center for Infectious Disease"/>
            <person name="Wu L."/>
            <person name="Ma J."/>
        </authorList>
    </citation>
    <scope>NUCLEOTIDE SEQUENCE [LARGE SCALE GENOMIC DNA]</scope>
    <source>
        <strain evidence="2 3">JCM 16378</strain>
    </source>
</reference>
<dbReference type="EMBL" id="BAAARN010000003">
    <property type="protein sequence ID" value="GAA2738194.1"/>
    <property type="molecule type" value="Genomic_DNA"/>
</dbReference>
<evidence type="ECO:0000313" key="3">
    <source>
        <dbReference type="Proteomes" id="UP001501326"/>
    </source>
</evidence>
<evidence type="ECO:0000313" key="2">
    <source>
        <dbReference type="EMBL" id="GAA2738194.1"/>
    </source>
</evidence>
<dbReference type="Proteomes" id="UP001501326">
    <property type="component" value="Unassembled WGS sequence"/>
</dbReference>
<comment type="caution">
    <text evidence="2">The sequence shown here is derived from an EMBL/GenBank/DDBJ whole genome shotgun (WGS) entry which is preliminary data.</text>
</comment>
<feature type="region of interest" description="Disordered" evidence="1">
    <location>
        <begin position="1"/>
        <end position="23"/>
    </location>
</feature>
<evidence type="ECO:0000256" key="1">
    <source>
        <dbReference type="SAM" id="MobiDB-lite"/>
    </source>
</evidence>
<sequence length="71" mass="7032">MDVDHAFQLETEPSTVTSPGFDSGANAKAFRVSPLSPAGRGAGEGDRVGVLGFGVVGAAVRVGVDGLGFAV</sequence>
<proteinExistence type="predicted"/>
<name>A0ABN3UT21_9MICO</name>
<keyword evidence="3" id="KW-1185">Reference proteome</keyword>
<feature type="compositionally biased region" description="Polar residues" evidence="1">
    <location>
        <begin position="11"/>
        <end position="20"/>
    </location>
</feature>
<protein>
    <submittedName>
        <fullName evidence="2">Uncharacterized protein</fullName>
    </submittedName>
</protein>
<organism evidence="2 3">
    <name type="scientific">Pedococcus aerophilus</name>
    <dbReference type="NCBI Taxonomy" id="436356"/>
    <lineage>
        <taxon>Bacteria</taxon>
        <taxon>Bacillati</taxon>
        <taxon>Actinomycetota</taxon>
        <taxon>Actinomycetes</taxon>
        <taxon>Micrococcales</taxon>
        <taxon>Intrasporangiaceae</taxon>
        <taxon>Pedococcus</taxon>
    </lineage>
</organism>
<accession>A0ABN3UT21</accession>
<gene>
    <name evidence="2" type="ORF">GCM10009867_28440</name>
</gene>